<evidence type="ECO:0000313" key="3">
    <source>
        <dbReference type="Proteomes" id="UP000324738"/>
    </source>
</evidence>
<dbReference type="RefSeq" id="WP_149296942.1">
    <property type="nucleotide sequence ID" value="NZ_VTWH01000001.1"/>
</dbReference>
<dbReference type="EMBL" id="VTWH01000001">
    <property type="protein sequence ID" value="KAA0971836.1"/>
    <property type="molecule type" value="Genomic_DNA"/>
</dbReference>
<sequence length="237" mass="25727">MQTLLSAVLGFLSWNFYVTTLIVVAVSYLVGRLACSGNDKGRTSRVLVGGFALGVVAAIAMPHLNAAFLKAVGIQRSAIIHEITPYHVFNIGRATQLGENVRFDLMVEAEDGSHRPAYVLRKTGLLGPTQLVGGREASGDAVTVAFVEAMPSNLTIVTEKSDAVWQSRARSLDAAWEITPPDQNWVSHKMHRDRIEDFLANYGHVADGGTVARLEGRLEQLTEMPPAEFSTEAGPRQ</sequence>
<evidence type="ECO:0000313" key="2">
    <source>
        <dbReference type="EMBL" id="KAA0971836.1"/>
    </source>
</evidence>
<name>A0A5B0DZH0_9HYPH</name>
<accession>A0A5B0DZH0</accession>
<feature type="transmembrane region" description="Helical" evidence="1">
    <location>
        <begin position="14"/>
        <end position="34"/>
    </location>
</feature>
<evidence type="ECO:0000256" key="1">
    <source>
        <dbReference type="SAM" id="Phobius"/>
    </source>
</evidence>
<keyword evidence="1" id="KW-1133">Transmembrane helix</keyword>
<protein>
    <submittedName>
        <fullName evidence="2">Uncharacterized protein</fullName>
    </submittedName>
</protein>
<reference evidence="2 3" key="1">
    <citation type="submission" date="2019-08" db="EMBL/GenBank/DDBJ databases">
        <title>Aureimonas fodiniaquatilis sp. nov., isolated from a coal mine wastewater.</title>
        <authorList>
            <person name="Kim W."/>
        </authorList>
    </citation>
    <scope>NUCLEOTIDE SEQUENCE [LARGE SCALE GENOMIC DNA]</scope>
    <source>
        <strain evidence="2 3">CAU 1482</strain>
    </source>
</reference>
<keyword evidence="1" id="KW-0472">Membrane</keyword>
<dbReference type="AlphaFoldDB" id="A0A5B0DZH0"/>
<feature type="transmembrane region" description="Helical" evidence="1">
    <location>
        <begin position="46"/>
        <end position="64"/>
    </location>
</feature>
<comment type="caution">
    <text evidence="2">The sequence shown here is derived from an EMBL/GenBank/DDBJ whole genome shotgun (WGS) entry which is preliminary data.</text>
</comment>
<proteinExistence type="predicted"/>
<keyword evidence="3" id="KW-1185">Reference proteome</keyword>
<dbReference type="Proteomes" id="UP000324738">
    <property type="component" value="Unassembled WGS sequence"/>
</dbReference>
<keyword evidence="1" id="KW-0812">Transmembrane</keyword>
<gene>
    <name evidence="2" type="ORF">FPY71_01515</name>
</gene>
<organism evidence="2 3">
    <name type="scientific">Aureimonas fodinaquatilis</name>
    <dbReference type="NCBI Taxonomy" id="2565783"/>
    <lineage>
        <taxon>Bacteria</taxon>
        <taxon>Pseudomonadati</taxon>
        <taxon>Pseudomonadota</taxon>
        <taxon>Alphaproteobacteria</taxon>
        <taxon>Hyphomicrobiales</taxon>
        <taxon>Aurantimonadaceae</taxon>
        <taxon>Aureimonas</taxon>
    </lineage>
</organism>